<dbReference type="GO" id="GO:0008270">
    <property type="term" value="F:zinc ion binding"/>
    <property type="evidence" value="ECO:0007669"/>
    <property type="project" value="UniProtKB-KW"/>
</dbReference>
<dbReference type="GeneID" id="109469722"/>
<dbReference type="PROSITE" id="PS01359">
    <property type="entry name" value="ZF_PHD_1"/>
    <property type="match status" value="1"/>
</dbReference>
<feature type="compositionally biased region" description="Low complexity" evidence="9">
    <location>
        <begin position="26"/>
        <end position="43"/>
    </location>
</feature>
<gene>
    <name evidence="12" type="primary">LOC109469722</name>
</gene>
<comment type="function">
    <text evidence="7">Involved in signal transduction through the Wnt pathway.</text>
</comment>
<dbReference type="OrthoDB" id="270215at2759"/>
<evidence type="ECO:0000256" key="9">
    <source>
        <dbReference type="SAM" id="MobiDB-lite"/>
    </source>
</evidence>
<dbReference type="Gene3D" id="3.30.40.10">
    <property type="entry name" value="Zinc/RING finger domain, C3HC4 (zinc finger)"/>
    <property type="match status" value="1"/>
</dbReference>
<dbReference type="SUPFAM" id="SSF57903">
    <property type="entry name" value="FYVE/PHD zinc finger"/>
    <property type="match status" value="1"/>
</dbReference>
<evidence type="ECO:0000313" key="11">
    <source>
        <dbReference type="Proteomes" id="UP000515135"/>
    </source>
</evidence>
<dbReference type="InterPro" id="IPR001965">
    <property type="entry name" value="Znf_PHD"/>
</dbReference>
<dbReference type="RefSeq" id="XP_019623865.1">
    <property type="nucleotide sequence ID" value="XM_019768306.1"/>
</dbReference>
<evidence type="ECO:0000256" key="8">
    <source>
        <dbReference type="PROSITE-ProRule" id="PRU00146"/>
    </source>
</evidence>
<evidence type="ECO:0000256" key="7">
    <source>
        <dbReference type="ARBA" id="ARBA00037400"/>
    </source>
</evidence>
<dbReference type="InterPro" id="IPR013083">
    <property type="entry name" value="Znf_RING/FYVE/PHD"/>
</dbReference>
<keyword evidence="2" id="KW-0879">Wnt signaling pathway</keyword>
<evidence type="ECO:0000259" key="10">
    <source>
        <dbReference type="PROSITE" id="PS50016"/>
    </source>
</evidence>
<proteinExistence type="predicted"/>
<accession>A0A6P4Y497</accession>
<dbReference type="GO" id="GO:0005634">
    <property type="term" value="C:nucleus"/>
    <property type="evidence" value="ECO:0007669"/>
    <property type="project" value="UniProtKB-SubCell"/>
</dbReference>
<dbReference type="SMART" id="SM00249">
    <property type="entry name" value="PHD"/>
    <property type="match status" value="1"/>
</dbReference>
<feature type="compositionally biased region" description="Basic residues" evidence="9">
    <location>
        <begin position="44"/>
        <end position="55"/>
    </location>
</feature>
<dbReference type="GO" id="GO:0016055">
    <property type="term" value="P:Wnt signaling pathway"/>
    <property type="evidence" value="ECO:0007669"/>
    <property type="project" value="UniProtKB-KW"/>
</dbReference>
<evidence type="ECO:0000256" key="5">
    <source>
        <dbReference type="ARBA" id="ARBA00022833"/>
    </source>
</evidence>
<dbReference type="InterPro" id="IPR052475">
    <property type="entry name" value="Wnt_Signal_Transd_Protein"/>
</dbReference>
<dbReference type="CDD" id="cd15635">
    <property type="entry name" value="PHD_PYGO1"/>
    <property type="match status" value="1"/>
</dbReference>
<feature type="compositionally biased region" description="Basic residues" evidence="9">
    <location>
        <begin position="1"/>
        <end position="12"/>
    </location>
</feature>
<evidence type="ECO:0000313" key="12">
    <source>
        <dbReference type="RefSeq" id="XP_019623865.1"/>
    </source>
</evidence>
<dbReference type="InterPro" id="IPR011011">
    <property type="entry name" value="Znf_FYVE_PHD"/>
</dbReference>
<dbReference type="PANTHER" id="PTHR23194:SF16">
    <property type="entry name" value="PROTEIN PYGOPUS"/>
    <property type="match status" value="1"/>
</dbReference>
<dbReference type="FunFam" id="3.30.40.10:FF:000107">
    <property type="entry name" value="pygopus homolog 1"/>
    <property type="match status" value="1"/>
</dbReference>
<reference evidence="12" key="1">
    <citation type="submission" date="2025-08" db="UniProtKB">
        <authorList>
            <consortium name="RefSeq"/>
        </authorList>
    </citation>
    <scope>IDENTIFICATION</scope>
    <source>
        <tissue evidence="12">Gonad</tissue>
    </source>
</reference>
<sequence>MPRERRPPKRYRPSSESEGEGEDSSSKSSTPLSQPSSQPSGSPKRTKPGEKKKKAIPAPGPGQPQEASPVSNPPPASEASPPPELYSVPPPTLMAQDIKVQNPFDEFEQQHPPPPAPNPHTLKTLNPPVSRDPNKMGGATNGFVSGPAYPCGICRQEVSDNDEAILCEAHCNQWFHRVCTGLTEAAYHLLTAEQAAEWACDNCLRTQNIPPVRLKDQPLSMM</sequence>
<keyword evidence="4 8" id="KW-0863">Zinc-finger</keyword>
<evidence type="ECO:0000256" key="3">
    <source>
        <dbReference type="ARBA" id="ARBA00022723"/>
    </source>
</evidence>
<organism evidence="11 12">
    <name type="scientific">Branchiostoma belcheri</name>
    <name type="common">Amphioxus</name>
    <dbReference type="NCBI Taxonomy" id="7741"/>
    <lineage>
        <taxon>Eukaryota</taxon>
        <taxon>Metazoa</taxon>
        <taxon>Chordata</taxon>
        <taxon>Cephalochordata</taxon>
        <taxon>Leptocardii</taxon>
        <taxon>Amphioxiformes</taxon>
        <taxon>Branchiostomatidae</taxon>
        <taxon>Branchiostoma</taxon>
    </lineage>
</organism>
<feature type="domain" description="PHD-type" evidence="10">
    <location>
        <begin position="148"/>
        <end position="206"/>
    </location>
</feature>
<keyword evidence="5" id="KW-0862">Zinc</keyword>
<dbReference type="Proteomes" id="UP000515135">
    <property type="component" value="Unplaced"/>
</dbReference>
<protein>
    <submittedName>
        <fullName evidence="12">Pygopus homolog 2-like</fullName>
    </submittedName>
</protein>
<dbReference type="PANTHER" id="PTHR23194">
    <property type="entry name" value="PYGOPUS"/>
    <property type="match status" value="1"/>
</dbReference>
<keyword evidence="3" id="KW-0479">Metal-binding</keyword>
<keyword evidence="6" id="KW-0539">Nucleus</keyword>
<keyword evidence="11" id="KW-1185">Reference proteome</keyword>
<dbReference type="Pfam" id="PF00628">
    <property type="entry name" value="PHD"/>
    <property type="match status" value="1"/>
</dbReference>
<name>A0A6P4Y497_BRABE</name>
<dbReference type="InterPro" id="IPR019787">
    <property type="entry name" value="Znf_PHD-finger"/>
</dbReference>
<comment type="subcellular location">
    <subcellularLocation>
        <location evidence="1">Nucleus</location>
    </subcellularLocation>
</comment>
<evidence type="ECO:0000256" key="1">
    <source>
        <dbReference type="ARBA" id="ARBA00004123"/>
    </source>
</evidence>
<dbReference type="AlphaFoldDB" id="A0A6P4Y497"/>
<dbReference type="KEGG" id="bbel:109469722"/>
<evidence type="ECO:0000256" key="2">
    <source>
        <dbReference type="ARBA" id="ARBA00022687"/>
    </source>
</evidence>
<feature type="region of interest" description="Disordered" evidence="9">
    <location>
        <begin position="1"/>
        <end position="90"/>
    </location>
</feature>
<dbReference type="InterPro" id="IPR019786">
    <property type="entry name" value="Zinc_finger_PHD-type_CS"/>
</dbReference>
<dbReference type="PROSITE" id="PS50016">
    <property type="entry name" value="ZF_PHD_2"/>
    <property type="match status" value="1"/>
</dbReference>
<feature type="compositionally biased region" description="Pro residues" evidence="9">
    <location>
        <begin position="71"/>
        <end position="90"/>
    </location>
</feature>
<evidence type="ECO:0000256" key="6">
    <source>
        <dbReference type="ARBA" id="ARBA00023242"/>
    </source>
</evidence>
<evidence type="ECO:0000256" key="4">
    <source>
        <dbReference type="ARBA" id="ARBA00022771"/>
    </source>
</evidence>